<comment type="caution">
    <text evidence="2">The sequence shown here is derived from an EMBL/GenBank/DDBJ whole genome shotgun (WGS) entry which is preliminary data.</text>
</comment>
<dbReference type="EMBL" id="BAABGQ010000004">
    <property type="protein sequence ID" value="GAA4495139.1"/>
    <property type="molecule type" value="Genomic_DNA"/>
</dbReference>
<sequence length="134" mass="14913">MKTNLLARLVLAGAISCAAKAAAQQPLPAAASGGYWNLETNLTTRNYTLVRFYNAQDQLVYEERLDNLCLDLSNSRPICRRLKQQLDLALQQVLAHPGPATPPPTMLAQQLSTSRRLQRVYRTPDPQRTLAAVR</sequence>
<feature type="signal peptide" evidence="1">
    <location>
        <begin position="1"/>
        <end position="21"/>
    </location>
</feature>
<organism evidence="2 3">
    <name type="scientific">Hymenobacter ginsengisoli</name>
    <dbReference type="NCBI Taxonomy" id="1051626"/>
    <lineage>
        <taxon>Bacteria</taxon>
        <taxon>Pseudomonadati</taxon>
        <taxon>Bacteroidota</taxon>
        <taxon>Cytophagia</taxon>
        <taxon>Cytophagales</taxon>
        <taxon>Hymenobacteraceae</taxon>
        <taxon>Hymenobacter</taxon>
    </lineage>
</organism>
<keyword evidence="1" id="KW-0732">Signal</keyword>
<feature type="chain" id="PRO_5046848884" evidence="1">
    <location>
        <begin position="22"/>
        <end position="134"/>
    </location>
</feature>
<reference evidence="3" key="1">
    <citation type="journal article" date="2019" name="Int. J. Syst. Evol. Microbiol.">
        <title>The Global Catalogue of Microorganisms (GCM) 10K type strain sequencing project: providing services to taxonomists for standard genome sequencing and annotation.</title>
        <authorList>
            <consortium name="The Broad Institute Genomics Platform"/>
            <consortium name="The Broad Institute Genome Sequencing Center for Infectious Disease"/>
            <person name="Wu L."/>
            <person name="Ma J."/>
        </authorList>
    </citation>
    <scope>NUCLEOTIDE SEQUENCE [LARGE SCALE GENOMIC DNA]</scope>
    <source>
        <strain evidence="3">JCM 17841</strain>
    </source>
</reference>
<keyword evidence="3" id="KW-1185">Reference proteome</keyword>
<evidence type="ECO:0000256" key="1">
    <source>
        <dbReference type="SAM" id="SignalP"/>
    </source>
</evidence>
<protein>
    <submittedName>
        <fullName evidence="2">Uncharacterized protein</fullName>
    </submittedName>
</protein>
<proteinExistence type="predicted"/>
<evidence type="ECO:0000313" key="3">
    <source>
        <dbReference type="Proteomes" id="UP001501243"/>
    </source>
</evidence>
<evidence type="ECO:0000313" key="2">
    <source>
        <dbReference type="EMBL" id="GAA4495139.1"/>
    </source>
</evidence>
<dbReference type="RefSeq" id="WP_208132554.1">
    <property type="nucleotide sequence ID" value="NZ_BAABGQ010000004.1"/>
</dbReference>
<accession>A0ABP8Q2D9</accession>
<name>A0ABP8Q2D9_9BACT</name>
<dbReference type="Proteomes" id="UP001501243">
    <property type="component" value="Unassembled WGS sequence"/>
</dbReference>
<gene>
    <name evidence="2" type="ORF">GCM10023172_06350</name>
</gene>